<sequence length="204" mass="24454">MASNSNIVYRYQLHEVHDKETLLNDSDHFISPYAFYKFRHAILDVNNNSDTSIDHLISSFVQNIFYKNIEPPIILGREKEFESENSFLLSKVEPPEDLKRELQLDIIDFVQAALVDANRQNRRIIQIRVILNVRKRQEKRDRREGTEKRDCVICIDPLKEEDGNVNYKLLPCGHYFHKECYYKWWWKSRFCPMCRSRIPVNLFV</sequence>
<accession>A0ACC0XXT9</accession>
<gene>
    <name evidence="1" type="ORF">Pint_08121</name>
</gene>
<protein>
    <submittedName>
        <fullName evidence="1">Uncharacterized protein</fullName>
    </submittedName>
</protein>
<keyword evidence="2" id="KW-1185">Reference proteome</keyword>
<comment type="caution">
    <text evidence="1">The sequence shown here is derived from an EMBL/GenBank/DDBJ whole genome shotgun (WGS) entry which is preliminary data.</text>
</comment>
<evidence type="ECO:0000313" key="1">
    <source>
        <dbReference type="EMBL" id="KAJ0025260.1"/>
    </source>
</evidence>
<organism evidence="1 2">
    <name type="scientific">Pistacia integerrima</name>
    <dbReference type="NCBI Taxonomy" id="434235"/>
    <lineage>
        <taxon>Eukaryota</taxon>
        <taxon>Viridiplantae</taxon>
        <taxon>Streptophyta</taxon>
        <taxon>Embryophyta</taxon>
        <taxon>Tracheophyta</taxon>
        <taxon>Spermatophyta</taxon>
        <taxon>Magnoliopsida</taxon>
        <taxon>eudicotyledons</taxon>
        <taxon>Gunneridae</taxon>
        <taxon>Pentapetalae</taxon>
        <taxon>rosids</taxon>
        <taxon>malvids</taxon>
        <taxon>Sapindales</taxon>
        <taxon>Anacardiaceae</taxon>
        <taxon>Pistacia</taxon>
    </lineage>
</organism>
<dbReference type="Proteomes" id="UP001163603">
    <property type="component" value="Chromosome 10"/>
</dbReference>
<reference evidence="2" key="1">
    <citation type="journal article" date="2023" name="G3 (Bethesda)">
        <title>Genome assembly and association tests identify interacting loci associated with vigor, precocity, and sex in interspecific pistachio rootstocks.</title>
        <authorList>
            <person name="Palmer W."/>
            <person name="Jacygrad E."/>
            <person name="Sagayaradj S."/>
            <person name="Cavanaugh K."/>
            <person name="Han R."/>
            <person name="Bertier L."/>
            <person name="Beede B."/>
            <person name="Kafkas S."/>
            <person name="Golino D."/>
            <person name="Preece J."/>
            <person name="Michelmore R."/>
        </authorList>
    </citation>
    <scope>NUCLEOTIDE SEQUENCE [LARGE SCALE GENOMIC DNA]</scope>
</reference>
<evidence type="ECO:0000313" key="2">
    <source>
        <dbReference type="Proteomes" id="UP001163603"/>
    </source>
</evidence>
<proteinExistence type="predicted"/>
<dbReference type="EMBL" id="CM047745">
    <property type="protein sequence ID" value="KAJ0025260.1"/>
    <property type="molecule type" value="Genomic_DNA"/>
</dbReference>
<name>A0ACC0XXT9_9ROSI</name>